<dbReference type="Pfam" id="PF16119">
    <property type="entry name" value="DUF4835"/>
    <property type="match status" value="1"/>
</dbReference>
<dbReference type="RefSeq" id="WP_264791262.1">
    <property type="nucleotide sequence ID" value="NZ_AP026867.1"/>
</dbReference>
<evidence type="ECO:0000313" key="2">
    <source>
        <dbReference type="EMBL" id="BDS09914.1"/>
    </source>
</evidence>
<dbReference type="KEGG" id="aup:AsAng_0006190"/>
<name>A0A915YBA3_9BACT</name>
<feature type="signal peptide" evidence="1">
    <location>
        <begin position="1"/>
        <end position="22"/>
    </location>
</feature>
<reference evidence="2" key="1">
    <citation type="submission" date="2022-09" db="EMBL/GenBank/DDBJ databases">
        <title>Aureispira anguillicida sp. nov., isolated from Leptocephalus of Japanese eel Anguilla japonica.</title>
        <authorList>
            <person name="Yuasa K."/>
            <person name="Mekata T."/>
            <person name="Ikunari K."/>
        </authorList>
    </citation>
    <scope>NUCLEOTIDE SEQUENCE</scope>
    <source>
        <strain evidence="2">EL160426</strain>
    </source>
</reference>
<keyword evidence="1" id="KW-0732">Signal</keyword>
<evidence type="ECO:0000313" key="3">
    <source>
        <dbReference type="Proteomes" id="UP001060919"/>
    </source>
</evidence>
<dbReference type="InterPro" id="IPR032274">
    <property type="entry name" value="DUF4835"/>
</dbReference>
<dbReference type="Proteomes" id="UP001060919">
    <property type="component" value="Chromosome"/>
</dbReference>
<protein>
    <submittedName>
        <fullName evidence="2">DUF4835 family protein</fullName>
    </submittedName>
</protein>
<evidence type="ECO:0000256" key="1">
    <source>
        <dbReference type="SAM" id="SignalP"/>
    </source>
</evidence>
<organism evidence="2 3">
    <name type="scientific">Aureispira anguillae</name>
    <dbReference type="NCBI Taxonomy" id="2864201"/>
    <lineage>
        <taxon>Bacteria</taxon>
        <taxon>Pseudomonadati</taxon>
        <taxon>Bacteroidota</taxon>
        <taxon>Saprospiria</taxon>
        <taxon>Saprospirales</taxon>
        <taxon>Saprospiraceae</taxon>
        <taxon>Aureispira</taxon>
    </lineage>
</organism>
<sequence>MRLIKKLSVLFIAICFSLSSNAQDFNTTVTINTPKIQSVDPKIFKNLQTAIEEFMNTRNWVEDNFEPEERIELNIVITIDQELSQTQFKGQMTIQASRPVYNSGYNSVLFQNLDKQFEFTYGEYERLDFSENTYTSNLTSTLAFYAYVILGMDYDSFSELGGEEHFQKAQDILNTVPRGAAEGWTAGSGGIVNRSRYWIIENLLSPRMQDMRRAMYQYYMLGLDRMAQEGQMEKGLATILSALETIDAANQSNPNSMWVQLFSDAKKDEIINLFQVADFNTKRKVYSTMVKLDGTRANDYRALLK</sequence>
<proteinExistence type="predicted"/>
<dbReference type="AlphaFoldDB" id="A0A915YBA3"/>
<gene>
    <name evidence="2" type="ORF">AsAng_0006190</name>
</gene>
<feature type="chain" id="PRO_5037317880" evidence="1">
    <location>
        <begin position="23"/>
        <end position="305"/>
    </location>
</feature>
<keyword evidence="3" id="KW-1185">Reference proteome</keyword>
<dbReference type="EMBL" id="AP026867">
    <property type="protein sequence ID" value="BDS09914.1"/>
    <property type="molecule type" value="Genomic_DNA"/>
</dbReference>
<accession>A0A915YBA3</accession>